<organism evidence="10 11">
    <name type="scientific">candidate division KSB3 bacterium</name>
    <dbReference type="NCBI Taxonomy" id="2044937"/>
    <lineage>
        <taxon>Bacteria</taxon>
        <taxon>candidate division KSB3</taxon>
    </lineage>
</organism>
<proteinExistence type="predicted"/>
<keyword evidence="6 8" id="KW-1133">Transmembrane helix</keyword>
<keyword evidence="5 8" id="KW-0812">Transmembrane</keyword>
<dbReference type="GO" id="GO:0009103">
    <property type="term" value="P:lipopolysaccharide biosynthetic process"/>
    <property type="evidence" value="ECO:0007669"/>
    <property type="project" value="UniProtKB-ARBA"/>
</dbReference>
<evidence type="ECO:0000256" key="3">
    <source>
        <dbReference type="ARBA" id="ARBA00022676"/>
    </source>
</evidence>
<feature type="transmembrane region" description="Helical" evidence="8">
    <location>
        <begin position="97"/>
        <end position="117"/>
    </location>
</feature>
<evidence type="ECO:0000313" key="10">
    <source>
        <dbReference type="EMBL" id="PID58121.1"/>
    </source>
</evidence>
<dbReference type="EMBL" id="PDPS01000024">
    <property type="protein sequence ID" value="PID58121.1"/>
    <property type="molecule type" value="Genomic_DNA"/>
</dbReference>
<feature type="transmembrane region" description="Helical" evidence="8">
    <location>
        <begin position="413"/>
        <end position="432"/>
    </location>
</feature>
<evidence type="ECO:0000256" key="7">
    <source>
        <dbReference type="ARBA" id="ARBA00023136"/>
    </source>
</evidence>
<feature type="transmembrane region" description="Helical" evidence="8">
    <location>
        <begin position="147"/>
        <end position="167"/>
    </location>
</feature>
<keyword evidence="3" id="KW-0328">Glycosyltransferase</keyword>
<dbReference type="PANTHER" id="PTHR33908:SF11">
    <property type="entry name" value="MEMBRANE PROTEIN"/>
    <property type="match status" value="1"/>
</dbReference>
<feature type="domain" description="Glycosyltransferase RgtA/B/C/D-like" evidence="9">
    <location>
        <begin position="78"/>
        <end position="231"/>
    </location>
</feature>
<keyword evidence="2" id="KW-1003">Cell membrane</keyword>
<keyword evidence="4" id="KW-0808">Transferase</keyword>
<name>A0A2G6E8L7_9BACT</name>
<evidence type="ECO:0000256" key="4">
    <source>
        <dbReference type="ARBA" id="ARBA00022679"/>
    </source>
</evidence>
<evidence type="ECO:0000256" key="5">
    <source>
        <dbReference type="ARBA" id="ARBA00022692"/>
    </source>
</evidence>
<evidence type="ECO:0000259" key="9">
    <source>
        <dbReference type="Pfam" id="PF13231"/>
    </source>
</evidence>
<accession>A0A2G6E8L7</accession>
<evidence type="ECO:0000256" key="6">
    <source>
        <dbReference type="ARBA" id="ARBA00022989"/>
    </source>
</evidence>
<protein>
    <recommendedName>
        <fullName evidence="9">Glycosyltransferase RgtA/B/C/D-like domain-containing protein</fullName>
    </recommendedName>
</protein>
<evidence type="ECO:0000256" key="8">
    <source>
        <dbReference type="SAM" id="Phobius"/>
    </source>
</evidence>
<comment type="caution">
    <text evidence="10">The sequence shown here is derived from an EMBL/GenBank/DDBJ whole genome shotgun (WGS) entry which is preliminary data.</text>
</comment>
<feature type="transmembrane region" description="Helical" evidence="8">
    <location>
        <begin position="218"/>
        <end position="238"/>
    </location>
</feature>
<dbReference type="AlphaFoldDB" id="A0A2G6E8L7"/>
<reference evidence="10 11" key="1">
    <citation type="submission" date="2017-10" db="EMBL/GenBank/DDBJ databases">
        <title>Novel microbial diversity and functional potential in the marine mammal oral microbiome.</title>
        <authorList>
            <person name="Dudek N.K."/>
            <person name="Sun C.L."/>
            <person name="Burstein D."/>
            <person name="Kantor R.S."/>
            <person name="Aliaga Goltsman D.S."/>
            <person name="Bik E.M."/>
            <person name="Thomas B.C."/>
            <person name="Banfield J.F."/>
            <person name="Relman D.A."/>
        </authorList>
    </citation>
    <scope>NUCLEOTIDE SEQUENCE [LARGE SCALE GENOMIC DNA]</scope>
    <source>
        <strain evidence="10">DOLZORAL124_49_17</strain>
    </source>
</reference>
<dbReference type="InterPro" id="IPR038731">
    <property type="entry name" value="RgtA/B/C-like"/>
</dbReference>
<feature type="transmembrane region" description="Helical" evidence="8">
    <location>
        <begin position="376"/>
        <end position="401"/>
    </location>
</feature>
<evidence type="ECO:0000256" key="2">
    <source>
        <dbReference type="ARBA" id="ARBA00022475"/>
    </source>
</evidence>
<evidence type="ECO:0000256" key="1">
    <source>
        <dbReference type="ARBA" id="ARBA00004651"/>
    </source>
</evidence>
<gene>
    <name evidence="10" type="ORF">CSB45_05390</name>
</gene>
<dbReference type="GO" id="GO:0016763">
    <property type="term" value="F:pentosyltransferase activity"/>
    <property type="evidence" value="ECO:0007669"/>
    <property type="project" value="TreeGrafter"/>
</dbReference>
<dbReference type="InterPro" id="IPR050297">
    <property type="entry name" value="LipidA_mod_glycosyltrf_83"/>
</dbReference>
<dbReference type="GO" id="GO:0005886">
    <property type="term" value="C:plasma membrane"/>
    <property type="evidence" value="ECO:0007669"/>
    <property type="project" value="UniProtKB-SubCell"/>
</dbReference>
<keyword evidence="7 8" id="KW-0472">Membrane</keyword>
<dbReference type="PANTHER" id="PTHR33908">
    <property type="entry name" value="MANNOSYLTRANSFERASE YKCB-RELATED"/>
    <property type="match status" value="1"/>
</dbReference>
<comment type="subcellular location">
    <subcellularLocation>
        <location evidence="1">Cell membrane</location>
        <topology evidence="1">Multi-pass membrane protein</topology>
    </subcellularLocation>
</comment>
<dbReference type="Proteomes" id="UP000229740">
    <property type="component" value="Unassembled WGS sequence"/>
</dbReference>
<dbReference type="Pfam" id="PF13231">
    <property type="entry name" value="PMT_2"/>
    <property type="match status" value="1"/>
</dbReference>
<evidence type="ECO:0000313" key="11">
    <source>
        <dbReference type="Proteomes" id="UP000229740"/>
    </source>
</evidence>
<sequence length="463" mass="52096">MTIFFHAQKPATIHLLMLLIFFLGLAKLGFFLAGTSAAADTIFAPDSSSYIHTAQALQKNGTCSVSVEQPERPQLLRTPGYPLFIRIFLPCSSTYRALIIVQILLSLGTIVLAYFLALQFWPPAAALLSAGLLALDIASFVNSEQILSDTLFTFLLTGSVLIGVYALKSPHVLLITFHSILLACATLVRPISYYLIPALLILFTAHWAWKRNWSRKSIFLGGSLLLLPWMLLVGGWQVRNYLVAGTGEFSTIQGVNLLFYRGAGIIALRDSISLEDAQTALGYGHYTASHPEMTDWSQGQLAAHWKHEGMGLIRHYPGLFLKSQFHGLIKMLFDPADYMFWKFLGNYSEQTGPLRDFFELSAAAYWTKWVRERSSLFLSFVLAESYLLLMYAGSLFSLCWIQRHRADWGYHHIFIWSVIIYFLLLSAGPEAYARFRIPLMPVLSVYAGHGIFRGAFKVSKIFF</sequence>